<dbReference type="EMBL" id="OC317709">
    <property type="protein sequence ID" value="CAD7398570.1"/>
    <property type="molecule type" value="Genomic_DNA"/>
</dbReference>
<organism evidence="1">
    <name type="scientific">Timema cristinae</name>
    <name type="common">Walking stick</name>
    <dbReference type="NCBI Taxonomy" id="61476"/>
    <lineage>
        <taxon>Eukaryota</taxon>
        <taxon>Metazoa</taxon>
        <taxon>Ecdysozoa</taxon>
        <taxon>Arthropoda</taxon>
        <taxon>Hexapoda</taxon>
        <taxon>Insecta</taxon>
        <taxon>Pterygota</taxon>
        <taxon>Neoptera</taxon>
        <taxon>Polyneoptera</taxon>
        <taxon>Phasmatodea</taxon>
        <taxon>Timematodea</taxon>
        <taxon>Timematoidea</taxon>
        <taxon>Timematidae</taxon>
        <taxon>Timema</taxon>
    </lineage>
</organism>
<sequence>MAEDQSPKIHGGSSVQCGVGLSFYGGPLKHVTVKPRLSCLTGNENPDRLEVIGKMAAHIGTLGNATSADECLPVLCESTVVRIEFILTVSQMVPSSQCHLLPYTDMLMPTSSHQYSAVTVSTTFGGLEKLEQNVKVEMIYVGDSTYRWKLPDGAQQEKLQ</sequence>
<reference evidence="1" key="1">
    <citation type="submission" date="2020-11" db="EMBL/GenBank/DDBJ databases">
        <authorList>
            <person name="Tran Van P."/>
        </authorList>
    </citation>
    <scope>NUCLEOTIDE SEQUENCE</scope>
</reference>
<accession>A0A7R9CMQ8</accession>
<protein>
    <submittedName>
        <fullName evidence="1">Uncharacterized protein</fullName>
    </submittedName>
</protein>
<dbReference type="AlphaFoldDB" id="A0A7R9CMQ8"/>
<proteinExistence type="predicted"/>
<gene>
    <name evidence="1" type="ORF">TCEB3V08_LOCUS4560</name>
</gene>
<evidence type="ECO:0000313" key="1">
    <source>
        <dbReference type="EMBL" id="CAD7398570.1"/>
    </source>
</evidence>
<name>A0A7R9CMQ8_TIMCR</name>